<keyword evidence="1" id="KW-0175">Coiled coil</keyword>
<accession>F1KWT8</accession>
<organism evidence="4">
    <name type="scientific">Ascaris suum</name>
    <name type="common">Pig roundworm</name>
    <name type="synonym">Ascaris lumbricoides</name>
    <dbReference type="NCBI Taxonomy" id="6253"/>
    <lineage>
        <taxon>Eukaryota</taxon>
        <taxon>Metazoa</taxon>
        <taxon>Ecdysozoa</taxon>
        <taxon>Nematoda</taxon>
        <taxon>Chromadorea</taxon>
        <taxon>Rhabditida</taxon>
        <taxon>Spirurina</taxon>
        <taxon>Ascaridomorpha</taxon>
        <taxon>Ascaridoidea</taxon>
        <taxon>Ascarididae</taxon>
        <taxon>Ascaris</taxon>
    </lineage>
</organism>
<dbReference type="Pfam" id="PF13598">
    <property type="entry name" value="DUF4139"/>
    <property type="match status" value="1"/>
</dbReference>
<dbReference type="PANTHER" id="PTHR31005">
    <property type="entry name" value="DUF4139 DOMAIN-CONTAINING PROTEIN"/>
    <property type="match status" value="1"/>
</dbReference>
<evidence type="ECO:0000259" key="3">
    <source>
        <dbReference type="Pfam" id="PF13600"/>
    </source>
</evidence>
<evidence type="ECO:0000313" key="4">
    <source>
        <dbReference type="EMBL" id="ADY42342.1"/>
    </source>
</evidence>
<name>F1KWT8_ASCSU</name>
<dbReference type="InterPro" id="IPR037291">
    <property type="entry name" value="DUF4139"/>
</dbReference>
<dbReference type="InterPro" id="IPR011935">
    <property type="entry name" value="CHP02231"/>
</dbReference>
<evidence type="ECO:0000259" key="2">
    <source>
        <dbReference type="Pfam" id="PF13598"/>
    </source>
</evidence>
<dbReference type="Pfam" id="PF13600">
    <property type="entry name" value="DUF4140"/>
    <property type="match status" value="1"/>
</dbReference>
<evidence type="ECO:0000256" key="1">
    <source>
        <dbReference type="SAM" id="Coils"/>
    </source>
</evidence>
<protein>
    <submittedName>
        <fullName evidence="4">Protein F37C4.5</fullName>
    </submittedName>
</protein>
<dbReference type="NCBIfam" id="TIGR02231">
    <property type="entry name" value="mucoidy inhibitor MuiA family protein"/>
    <property type="match status" value="2"/>
</dbReference>
<sequence length="594" mass="66348">MFSQLKKIHNFKACDIPFTSVTVFNDGADIRRTLKVKLESGLNEVIIENMTKDIVAKSMRIEGRGEAIIHNIQFCEKSSKLQQNSSEKVDEHEEESKKIRLEKEAIEDEQKVWKRLLAILEEIAVRVGSSMSHQRDSKEEISSLAFNDESLTNVAKFFNFYETNCMDTYQKLREANEKIRILDEKLKKLNPEDSSKQKCEKSSRNINVLLESIKEELVEIDICYQVKSANWYPTYEIRFDSDSTQGNTMKLNYYGKIEQNTGEDWIDAPLVISTARPSIDGTIPKLGTKIAFLNQPSQPVFGVTRPVKAGPKGGIFGNATSPNVFGSATNSGAFSSTTSSRSYEDCLQRVAPPLVFGLTKVAPAIAGDTVVSTVFKIERPATIPSDSGEHRVMITSINMQPTMHHETIPSKSSNVFLSASVLNSSLFPLIAGEASIYLNNSFIAKSDLKAVSPNERFVFSLGIDHAVKVDYKPALEFSEQVGTIAKWSSITHEQKIIIKNTKDERILLTVNEHVPKTNDEKIKINLISPVLDAEAAEGAESHCNADTPPPGARLNSAHNLEWTVEVGPHQESELLVKWSVEYPIEATVKFREQF</sequence>
<feature type="domain" description="DUF4139" evidence="2">
    <location>
        <begin position="221"/>
        <end position="583"/>
    </location>
</feature>
<proteinExistence type="evidence at transcript level"/>
<dbReference type="InterPro" id="IPR025554">
    <property type="entry name" value="DUF4140"/>
</dbReference>
<dbReference type="EMBL" id="JI167201">
    <property type="protein sequence ID" value="ADY42342.1"/>
    <property type="molecule type" value="mRNA"/>
</dbReference>
<reference evidence="4" key="1">
    <citation type="journal article" date="2011" name="Genome Res.">
        <title>Deep small RNA sequencing from the nematode Ascaris reveals conservation, functional diversification, and novel developmental profiles.</title>
        <authorList>
            <person name="Wang J."/>
            <person name="Czech B."/>
            <person name="Crunk A."/>
            <person name="Wallace A."/>
            <person name="Mitreva M."/>
            <person name="Hannon G.J."/>
            <person name="Davis R.E."/>
        </authorList>
    </citation>
    <scope>NUCLEOTIDE SEQUENCE</scope>
</reference>
<feature type="domain" description="DUF4140" evidence="3">
    <location>
        <begin position="21"/>
        <end position="119"/>
    </location>
</feature>
<feature type="coiled-coil region" evidence="1">
    <location>
        <begin position="82"/>
        <end position="109"/>
    </location>
</feature>
<dbReference type="PANTHER" id="PTHR31005:SF8">
    <property type="entry name" value="DUF4139 DOMAIN-CONTAINING PROTEIN"/>
    <property type="match status" value="1"/>
</dbReference>
<dbReference type="AlphaFoldDB" id="F1KWT8"/>